<comment type="similarity">
    <text evidence="2">Belongs to the TacA antitoxin family.</text>
</comment>
<dbReference type="InterPro" id="IPR014795">
    <property type="entry name" value="TacA_1-like"/>
</dbReference>
<protein>
    <recommendedName>
        <fullName evidence="5">DUF1778 domain-containing protein</fullName>
    </recommendedName>
</protein>
<comment type="caution">
    <text evidence="3">The sequence shown here is derived from an EMBL/GenBank/DDBJ whole genome shotgun (WGS) entry which is preliminary data.</text>
</comment>
<evidence type="ECO:0008006" key="5">
    <source>
        <dbReference type="Google" id="ProtNLM"/>
    </source>
</evidence>
<dbReference type="RefSeq" id="WP_117175840.1">
    <property type="nucleotide sequence ID" value="NZ_QFZK01000003.1"/>
</dbReference>
<dbReference type="AlphaFoldDB" id="A0A3E1RES5"/>
<keyword evidence="4" id="KW-1185">Reference proteome</keyword>
<dbReference type="GO" id="GO:0006355">
    <property type="term" value="P:regulation of DNA-templated transcription"/>
    <property type="evidence" value="ECO:0007669"/>
    <property type="project" value="InterPro"/>
</dbReference>
<dbReference type="PANTHER" id="PTHR35401">
    <property type="entry name" value="COPG FAMILY HELIX-TURN-HELIX PROTEIN-RELATED-RELATED"/>
    <property type="match status" value="1"/>
</dbReference>
<evidence type="ECO:0000256" key="1">
    <source>
        <dbReference type="ARBA" id="ARBA00022649"/>
    </source>
</evidence>
<evidence type="ECO:0000313" key="3">
    <source>
        <dbReference type="EMBL" id="RFO97773.1"/>
    </source>
</evidence>
<evidence type="ECO:0000256" key="2">
    <source>
        <dbReference type="ARBA" id="ARBA00049988"/>
    </source>
</evidence>
<dbReference type="EMBL" id="QFZK01000003">
    <property type="protein sequence ID" value="RFO97773.1"/>
    <property type="molecule type" value="Genomic_DNA"/>
</dbReference>
<keyword evidence="1" id="KW-1277">Toxin-antitoxin system</keyword>
<reference evidence="3 4" key="1">
    <citation type="submission" date="2018-05" db="EMBL/GenBank/DDBJ databases">
        <title>Rhodoferax soyangensis sp.nov., isolated from an oligotrophic freshwater lake.</title>
        <authorList>
            <person name="Park M."/>
        </authorList>
    </citation>
    <scope>NUCLEOTIDE SEQUENCE [LARGE SCALE GENOMIC DNA]</scope>
    <source>
        <strain evidence="3 4">IMCC26218</strain>
    </source>
</reference>
<proteinExistence type="inferred from homology"/>
<evidence type="ECO:0000313" key="4">
    <source>
        <dbReference type="Proteomes" id="UP000260665"/>
    </source>
</evidence>
<sequence length="89" mass="9576">MATVARFDLKLDAEDKDLLSRAASLMGTTMAGFVRSAAKEKAQTLLEQESRVTLSKRDFLAFNAALHGAFKPNPALQGALKAVAKVKRA</sequence>
<name>A0A3E1RES5_9BURK</name>
<organism evidence="3 4">
    <name type="scientific">Rhodoferax lacus</name>
    <dbReference type="NCBI Taxonomy" id="2184758"/>
    <lineage>
        <taxon>Bacteria</taxon>
        <taxon>Pseudomonadati</taxon>
        <taxon>Pseudomonadota</taxon>
        <taxon>Betaproteobacteria</taxon>
        <taxon>Burkholderiales</taxon>
        <taxon>Comamonadaceae</taxon>
        <taxon>Rhodoferax</taxon>
    </lineage>
</organism>
<gene>
    <name evidence="3" type="ORF">DIC66_07985</name>
</gene>
<dbReference type="Pfam" id="PF08681">
    <property type="entry name" value="TacA1"/>
    <property type="match status" value="1"/>
</dbReference>
<dbReference type="SUPFAM" id="SSF47598">
    <property type="entry name" value="Ribbon-helix-helix"/>
    <property type="match status" value="1"/>
</dbReference>
<dbReference type="PANTHER" id="PTHR35401:SF2">
    <property type="entry name" value="ABC-TYPE TRANSPORT SYSTEM"/>
    <property type="match status" value="1"/>
</dbReference>
<dbReference type="OrthoDB" id="6463594at2"/>
<dbReference type="Proteomes" id="UP000260665">
    <property type="component" value="Unassembled WGS sequence"/>
</dbReference>
<dbReference type="Gene3D" id="1.20.5.780">
    <property type="entry name" value="Single helix bin"/>
    <property type="match status" value="1"/>
</dbReference>
<accession>A0A3E1RES5</accession>
<dbReference type="InterPro" id="IPR010985">
    <property type="entry name" value="Ribbon_hlx_hlx"/>
</dbReference>